<name>A0A8E2JMQ8_9PEZI</name>
<evidence type="ECO:0000313" key="3">
    <source>
        <dbReference type="EMBL" id="OCL02909.1"/>
    </source>
</evidence>
<keyword evidence="4" id="KW-1185">Reference proteome</keyword>
<feature type="transmembrane region" description="Helical" evidence="2">
    <location>
        <begin position="1009"/>
        <end position="1028"/>
    </location>
</feature>
<dbReference type="Proteomes" id="UP000250140">
    <property type="component" value="Unassembled WGS sequence"/>
</dbReference>
<keyword evidence="2" id="KW-1133">Transmembrane helix</keyword>
<protein>
    <submittedName>
        <fullName evidence="3">Uncharacterized protein</fullName>
    </submittedName>
</protein>
<accession>A0A8E2JMQ8</accession>
<dbReference type="EMBL" id="KV750854">
    <property type="protein sequence ID" value="OCL02909.1"/>
    <property type="molecule type" value="Genomic_DNA"/>
</dbReference>
<feature type="compositionally biased region" description="Basic and acidic residues" evidence="1">
    <location>
        <begin position="712"/>
        <end position="736"/>
    </location>
</feature>
<feature type="transmembrane region" description="Helical" evidence="2">
    <location>
        <begin position="1049"/>
        <end position="1067"/>
    </location>
</feature>
<feature type="region of interest" description="Disordered" evidence="1">
    <location>
        <begin position="712"/>
        <end position="739"/>
    </location>
</feature>
<evidence type="ECO:0000256" key="2">
    <source>
        <dbReference type="SAM" id="Phobius"/>
    </source>
</evidence>
<reference evidence="3 4" key="1">
    <citation type="journal article" date="2016" name="Nat. Commun.">
        <title>Ectomycorrhizal ecology is imprinted in the genome of the dominant symbiotic fungus Cenococcum geophilum.</title>
        <authorList>
            <consortium name="DOE Joint Genome Institute"/>
            <person name="Peter M."/>
            <person name="Kohler A."/>
            <person name="Ohm R.A."/>
            <person name="Kuo A."/>
            <person name="Krutzmann J."/>
            <person name="Morin E."/>
            <person name="Arend M."/>
            <person name="Barry K.W."/>
            <person name="Binder M."/>
            <person name="Choi C."/>
            <person name="Clum A."/>
            <person name="Copeland A."/>
            <person name="Grisel N."/>
            <person name="Haridas S."/>
            <person name="Kipfer T."/>
            <person name="LaButti K."/>
            <person name="Lindquist E."/>
            <person name="Lipzen A."/>
            <person name="Maire R."/>
            <person name="Meier B."/>
            <person name="Mihaltcheva S."/>
            <person name="Molinier V."/>
            <person name="Murat C."/>
            <person name="Poggeler S."/>
            <person name="Quandt C.A."/>
            <person name="Sperisen C."/>
            <person name="Tritt A."/>
            <person name="Tisserant E."/>
            <person name="Crous P.W."/>
            <person name="Henrissat B."/>
            <person name="Nehls U."/>
            <person name="Egli S."/>
            <person name="Spatafora J.W."/>
            <person name="Grigoriev I.V."/>
            <person name="Martin F.M."/>
        </authorList>
    </citation>
    <scope>NUCLEOTIDE SEQUENCE [LARGE SCALE GENOMIC DNA]</scope>
    <source>
        <strain evidence="3 4">CBS 207.34</strain>
    </source>
</reference>
<evidence type="ECO:0000313" key="4">
    <source>
        <dbReference type="Proteomes" id="UP000250140"/>
    </source>
</evidence>
<keyword evidence="2" id="KW-0812">Transmembrane</keyword>
<evidence type="ECO:0000256" key="1">
    <source>
        <dbReference type="SAM" id="MobiDB-lite"/>
    </source>
</evidence>
<gene>
    <name evidence="3" type="ORF">AOQ84DRAFT_443053</name>
</gene>
<dbReference type="OrthoDB" id="3798392at2759"/>
<keyword evidence="2" id="KW-0472">Membrane</keyword>
<proteinExistence type="predicted"/>
<organism evidence="3 4">
    <name type="scientific">Glonium stellatum</name>
    <dbReference type="NCBI Taxonomy" id="574774"/>
    <lineage>
        <taxon>Eukaryota</taxon>
        <taxon>Fungi</taxon>
        <taxon>Dikarya</taxon>
        <taxon>Ascomycota</taxon>
        <taxon>Pezizomycotina</taxon>
        <taxon>Dothideomycetes</taxon>
        <taxon>Pleosporomycetidae</taxon>
        <taxon>Gloniales</taxon>
        <taxon>Gloniaceae</taxon>
        <taxon>Glonium</taxon>
    </lineage>
</organism>
<feature type="transmembrane region" description="Helical" evidence="2">
    <location>
        <begin position="1087"/>
        <end position="1105"/>
    </location>
</feature>
<dbReference type="AlphaFoldDB" id="A0A8E2JMQ8"/>
<feature type="transmembrane region" description="Helical" evidence="2">
    <location>
        <begin position="1170"/>
        <end position="1188"/>
    </location>
</feature>
<sequence>MAKVTARSEFMDNAFPAGQLKLNGDFYVVEDERGEHMIFSADKRGRLCLIMKEKSGHNELIDLSDKFQIPQGQTISALAVSQNRDGRIHLVFATRQPDGLDRLFVIRPMAPERAEWTRAFDISTDVFTGEQWKINVRQILLGTSNDSSDDATQYPQIYLVFNHQGKPTEDIWALTVNAESRAWINQKNFQMPCNPDQIVDKCVANLRLYRGLFVLYKQTKDSLVAENLRFVGLNPTKKNPTLTTIVQRLPEGASRIASFENSDGYTDLVVSGEKLTWRSAQDCFTGSAVPFTTLSNDPAISDLAQIRLAQSKELLSIWCLNKESLLSYQEYNIMDDLSAPTKRTPVIPLMNRESNSDRFTALQHPALGQKLFVINKDGAMKMLEQDNQTAMWQPPIDVMIPDLDEVIEFKSHTVRIQIADSNSGAPLVSQALKLCCSTSAELLINGVSVRGSSQGQITKTDESGTLTVIIKSDGLAAPVLTLNDVDPNAKIFEDGGVVVDPMLKLWSTVDGLKTAKDLKDMTLPDGSKFVKSGLNDKELDKAAQALQDLSKVRREISSPSTAHMSAMMATNSAASTISSRLWGAWYWVCDKIKQGYQWVVEKVGQAWQFVVELAGKVWKFVLENAPQVAAAIQNILETISEGWEAIKKKFEFFFSWGDILDVKNVFVNLTTQGLLWGVDAVTLLELQANDFFDDLKAKVRTMKKAKLPPEMLKMKAGNDPDLEKQEKAEKGNKVEEETLNSPAASYGTYHMTHSGGALGPRSEGQSSVDRLIKRMQSVWSQIEDLVERCKVNLGELFKSDNITVDDVLQKLGVDLLEDVIGLIQTIVVGVLGSFSDLILELTDGLNKPINIPVLSPLYKKLTRGASLTILDALSLCLAIPATFLYKAVTGQRPSEIPGIGDLIKYNAMKPELDARMGRVKEEGILPVTETNSIAVHARPVTASMRMPELTPETNMAPKVQIHSMRKTAGIASNSATNGSKSKPAKTMTEKQIEAIKLNQKRFAASSNTVVFLLKLGIPAGASLFYSLYSWPKQLIPEEPYHPIKALLSAGCKLVVWLGSFVAIANYSKDDIKNGNYDISARWADPWFAHRFRIWVVGGFPIIGALGGKYLGYVFELLSSIVQAGMLAWLQIESWAEGAGYSIYLAVEEWAKASGKLSSAISGLTMGGEGVAAGIALFFTTVGASMNIVRVGLEFGGKRDVLFTGMDVD</sequence>